<reference evidence="3" key="1">
    <citation type="journal article" date="2014" name="Science">
        <title>Ancient hybridizations among the ancestral genomes of bread wheat.</title>
        <authorList>
            <consortium name="International Wheat Genome Sequencing Consortium,"/>
            <person name="Marcussen T."/>
            <person name="Sandve S.R."/>
            <person name="Heier L."/>
            <person name="Spannagl M."/>
            <person name="Pfeifer M."/>
            <person name="Jakobsen K.S."/>
            <person name="Wulff B.B."/>
            <person name="Steuernagel B."/>
            <person name="Mayer K.F."/>
            <person name="Olsen O.A."/>
        </authorList>
    </citation>
    <scope>NUCLEOTIDE SEQUENCE [LARGE SCALE GENOMIC DNA]</scope>
    <source>
        <strain evidence="3">cv. AL8/78</strain>
    </source>
</reference>
<reference evidence="2" key="3">
    <citation type="journal article" date="2017" name="Nature">
        <title>Genome sequence of the progenitor of the wheat D genome Aegilops tauschii.</title>
        <authorList>
            <person name="Luo M.C."/>
            <person name="Gu Y.Q."/>
            <person name="Puiu D."/>
            <person name="Wang H."/>
            <person name="Twardziok S.O."/>
            <person name="Deal K.R."/>
            <person name="Huo N."/>
            <person name="Zhu T."/>
            <person name="Wang L."/>
            <person name="Wang Y."/>
            <person name="McGuire P.E."/>
            <person name="Liu S."/>
            <person name="Long H."/>
            <person name="Ramasamy R.K."/>
            <person name="Rodriguez J.C."/>
            <person name="Van S.L."/>
            <person name="Yuan L."/>
            <person name="Wang Z."/>
            <person name="Xia Z."/>
            <person name="Xiao L."/>
            <person name="Anderson O.D."/>
            <person name="Ouyang S."/>
            <person name="Liang Y."/>
            <person name="Zimin A.V."/>
            <person name="Pertea G."/>
            <person name="Qi P."/>
            <person name="Bennetzen J.L."/>
            <person name="Dai X."/>
            <person name="Dawson M.W."/>
            <person name="Muller H.G."/>
            <person name="Kugler K."/>
            <person name="Rivarola-Duarte L."/>
            <person name="Spannagl M."/>
            <person name="Mayer K.F.X."/>
            <person name="Lu F.H."/>
            <person name="Bevan M.W."/>
            <person name="Leroy P."/>
            <person name="Li P."/>
            <person name="You F.M."/>
            <person name="Sun Q."/>
            <person name="Liu Z."/>
            <person name="Lyons E."/>
            <person name="Wicker T."/>
            <person name="Salzberg S.L."/>
            <person name="Devos K.M."/>
            <person name="Dvorak J."/>
        </authorList>
    </citation>
    <scope>NUCLEOTIDE SEQUENCE [LARGE SCALE GENOMIC DNA]</scope>
    <source>
        <strain evidence="2">cv. AL8/78</strain>
    </source>
</reference>
<dbReference type="EnsemblPlants" id="AET7Gv20671200.42">
    <property type="protein sequence ID" value="AET7Gv20671200.42"/>
    <property type="gene ID" value="AET7Gv20671200"/>
</dbReference>
<keyword evidence="3" id="KW-1185">Reference proteome</keyword>
<sequence length="79" mass="8244">SDGDTYQPTTWQIRFSLDAVPPNSTYKFRVALASSANAELSASTTRHGRCLTSPRGSSGATTRSRGTGSMASTGSSAWA</sequence>
<protein>
    <submittedName>
        <fullName evidence="2">Uncharacterized protein</fullName>
    </submittedName>
</protein>
<name>A0A453RR46_AEGTS</name>
<dbReference type="Gramene" id="AET7Gv20671200.42">
    <property type="protein sequence ID" value="AET7Gv20671200.42"/>
    <property type="gene ID" value="AET7Gv20671200"/>
</dbReference>
<proteinExistence type="predicted"/>
<evidence type="ECO:0000313" key="2">
    <source>
        <dbReference type="EnsemblPlants" id="AET7Gv20671200.42"/>
    </source>
</evidence>
<dbReference type="Proteomes" id="UP000015105">
    <property type="component" value="Chromosome 7D"/>
</dbReference>
<organism evidence="2 3">
    <name type="scientific">Aegilops tauschii subsp. strangulata</name>
    <name type="common">Goatgrass</name>
    <dbReference type="NCBI Taxonomy" id="200361"/>
    <lineage>
        <taxon>Eukaryota</taxon>
        <taxon>Viridiplantae</taxon>
        <taxon>Streptophyta</taxon>
        <taxon>Embryophyta</taxon>
        <taxon>Tracheophyta</taxon>
        <taxon>Spermatophyta</taxon>
        <taxon>Magnoliopsida</taxon>
        <taxon>Liliopsida</taxon>
        <taxon>Poales</taxon>
        <taxon>Poaceae</taxon>
        <taxon>BOP clade</taxon>
        <taxon>Pooideae</taxon>
        <taxon>Triticodae</taxon>
        <taxon>Triticeae</taxon>
        <taxon>Triticinae</taxon>
        <taxon>Aegilops</taxon>
    </lineage>
</organism>
<evidence type="ECO:0000313" key="3">
    <source>
        <dbReference type="Proteomes" id="UP000015105"/>
    </source>
</evidence>
<evidence type="ECO:0000256" key="1">
    <source>
        <dbReference type="SAM" id="MobiDB-lite"/>
    </source>
</evidence>
<reference evidence="2" key="5">
    <citation type="journal article" date="2021" name="G3 (Bethesda)">
        <title>Aegilops tauschii genome assembly Aet v5.0 features greater sequence contiguity and improved annotation.</title>
        <authorList>
            <person name="Wang L."/>
            <person name="Zhu T."/>
            <person name="Rodriguez J.C."/>
            <person name="Deal K.R."/>
            <person name="Dubcovsky J."/>
            <person name="McGuire P.E."/>
            <person name="Lux T."/>
            <person name="Spannagl M."/>
            <person name="Mayer K.F.X."/>
            <person name="Baldrich P."/>
            <person name="Meyers B.C."/>
            <person name="Huo N."/>
            <person name="Gu Y.Q."/>
            <person name="Zhou H."/>
            <person name="Devos K.M."/>
            <person name="Bennetzen J.L."/>
            <person name="Unver T."/>
            <person name="Budak H."/>
            <person name="Gulick P.J."/>
            <person name="Galiba G."/>
            <person name="Kalapos B."/>
            <person name="Nelson D.R."/>
            <person name="Li P."/>
            <person name="You F.M."/>
            <person name="Luo M.C."/>
            <person name="Dvorak J."/>
        </authorList>
    </citation>
    <scope>NUCLEOTIDE SEQUENCE [LARGE SCALE GENOMIC DNA]</scope>
    <source>
        <strain evidence="2">cv. AL8/78</strain>
    </source>
</reference>
<feature type="region of interest" description="Disordered" evidence="1">
    <location>
        <begin position="39"/>
        <end position="79"/>
    </location>
</feature>
<reference evidence="2" key="4">
    <citation type="submission" date="2019-03" db="UniProtKB">
        <authorList>
            <consortium name="EnsemblPlants"/>
        </authorList>
    </citation>
    <scope>IDENTIFICATION</scope>
</reference>
<reference evidence="3" key="2">
    <citation type="journal article" date="2017" name="Nat. Plants">
        <title>The Aegilops tauschii genome reveals multiple impacts of transposons.</title>
        <authorList>
            <person name="Zhao G."/>
            <person name="Zou C."/>
            <person name="Li K."/>
            <person name="Wang K."/>
            <person name="Li T."/>
            <person name="Gao L."/>
            <person name="Zhang X."/>
            <person name="Wang H."/>
            <person name="Yang Z."/>
            <person name="Liu X."/>
            <person name="Jiang W."/>
            <person name="Mao L."/>
            <person name="Kong X."/>
            <person name="Jiao Y."/>
            <person name="Jia J."/>
        </authorList>
    </citation>
    <scope>NUCLEOTIDE SEQUENCE [LARGE SCALE GENOMIC DNA]</scope>
    <source>
        <strain evidence="3">cv. AL8/78</strain>
    </source>
</reference>
<accession>A0A453RR46</accession>
<feature type="compositionally biased region" description="Low complexity" evidence="1">
    <location>
        <begin position="61"/>
        <end position="79"/>
    </location>
</feature>
<dbReference type="AlphaFoldDB" id="A0A453RR46"/>